<accession>A0ABN5X4B5</accession>
<keyword evidence="1" id="KW-1133">Transmembrane helix</keyword>
<organism evidence="2 3">
    <name type="scientific">Vreelandella olivaria</name>
    <dbReference type="NCBI Taxonomy" id="390919"/>
    <lineage>
        <taxon>Bacteria</taxon>
        <taxon>Pseudomonadati</taxon>
        <taxon>Pseudomonadota</taxon>
        <taxon>Gammaproteobacteria</taxon>
        <taxon>Oceanospirillales</taxon>
        <taxon>Halomonadaceae</taxon>
        <taxon>Vreelandella</taxon>
    </lineage>
</organism>
<feature type="transmembrane region" description="Helical" evidence="1">
    <location>
        <begin position="12"/>
        <end position="32"/>
    </location>
</feature>
<keyword evidence="1" id="KW-0472">Membrane</keyword>
<keyword evidence="1" id="KW-0812">Transmembrane</keyword>
<reference evidence="3" key="1">
    <citation type="journal article" date="2019" name="Microbiol. Resour. Announc.">
        <title>Complete Genome Sequence of Halomonas olivaria, a Moderately Halophilic Bacterium Isolated from Olive Processing Effluents, Obtained by Nanopore Sequencing.</title>
        <authorList>
            <person name="Nagata S."/>
            <person name="Ii K.M."/>
            <person name="Tsukimi T."/>
            <person name="Miura M.C."/>
            <person name="Galipon J."/>
            <person name="Arakawa K."/>
        </authorList>
    </citation>
    <scope>NUCLEOTIDE SEQUENCE [LARGE SCALE GENOMIC DNA]</scope>
    <source>
        <strain evidence="3">TYRC17</strain>
    </source>
</reference>
<evidence type="ECO:0000313" key="2">
    <source>
        <dbReference type="EMBL" id="BBI53673.1"/>
    </source>
</evidence>
<evidence type="ECO:0000313" key="3">
    <source>
        <dbReference type="Proteomes" id="UP000289555"/>
    </source>
</evidence>
<sequence>MWAWMIAATKVLHNYLGPIFGILLVILLVSLIKDNIPKSTTSSGLRKVAV</sequence>
<protein>
    <submittedName>
        <fullName evidence="2">Uncharacterized protein</fullName>
    </submittedName>
</protein>
<gene>
    <name evidence="2" type="ORF">HORIV_60940</name>
</gene>
<name>A0ABN5X4B5_9GAMM</name>
<proteinExistence type="predicted"/>
<dbReference type="EMBL" id="AP019416">
    <property type="protein sequence ID" value="BBI53673.1"/>
    <property type="molecule type" value="Genomic_DNA"/>
</dbReference>
<keyword evidence="3" id="KW-1185">Reference proteome</keyword>
<evidence type="ECO:0000256" key="1">
    <source>
        <dbReference type="SAM" id="Phobius"/>
    </source>
</evidence>
<dbReference type="Proteomes" id="UP000289555">
    <property type="component" value="Chromosome"/>
</dbReference>